<dbReference type="SUPFAM" id="SSF51395">
    <property type="entry name" value="FMN-linked oxidoreductases"/>
    <property type="match status" value="1"/>
</dbReference>
<comment type="catalytic activity">
    <reaction evidence="8">
        <text>a 5,6-dihydrouridine in mRNA + NADP(+) = a uridine in mRNA + NADPH + H(+)</text>
        <dbReference type="Rhea" id="RHEA:69855"/>
        <dbReference type="Rhea" id="RHEA-COMP:14658"/>
        <dbReference type="Rhea" id="RHEA-COMP:17789"/>
        <dbReference type="ChEBI" id="CHEBI:15378"/>
        <dbReference type="ChEBI" id="CHEBI:57783"/>
        <dbReference type="ChEBI" id="CHEBI:58349"/>
        <dbReference type="ChEBI" id="CHEBI:65315"/>
        <dbReference type="ChEBI" id="CHEBI:74443"/>
    </reaction>
    <physiologicalReaction direction="right-to-left" evidence="8">
        <dbReference type="Rhea" id="RHEA:69857"/>
    </physiologicalReaction>
</comment>
<dbReference type="AlphaFoldDB" id="A0A2G5B4U8"/>
<proteinExistence type="predicted"/>
<name>A0A2G5B4U8_COERN</name>
<keyword evidence="3" id="KW-0288">FMN</keyword>
<evidence type="ECO:0000259" key="10">
    <source>
        <dbReference type="Pfam" id="PF01207"/>
    </source>
</evidence>
<evidence type="ECO:0000256" key="1">
    <source>
        <dbReference type="ARBA" id="ARBA00001917"/>
    </source>
</evidence>
<feature type="domain" description="DUS-like FMN-binding" evidence="10">
    <location>
        <begin position="13"/>
        <end position="252"/>
    </location>
</feature>
<feature type="compositionally biased region" description="Polar residues" evidence="9">
    <location>
        <begin position="339"/>
        <end position="354"/>
    </location>
</feature>
<dbReference type="GO" id="GO:0017150">
    <property type="term" value="F:tRNA dihydrouridine synthase activity"/>
    <property type="evidence" value="ECO:0007669"/>
    <property type="project" value="InterPro"/>
</dbReference>
<dbReference type="PROSITE" id="PS01136">
    <property type="entry name" value="UPF0034"/>
    <property type="match status" value="1"/>
</dbReference>
<accession>A0A2G5B4U8</accession>
<comment type="catalytic activity">
    <reaction evidence="7">
        <text>a 5,6-dihydrouridine in mRNA + NAD(+) = a uridine in mRNA + NADH + H(+)</text>
        <dbReference type="Rhea" id="RHEA:69851"/>
        <dbReference type="Rhea" id="RHEA-COMP:14658"/>
        <dbReference type="Rhea" id="RHEA-COMP:17789"/>
        <dbReference type="ChEBI" id="CHEBI:15378"/>
        <dbReference type="ChEBI" id="CHEBI:57540"/>
        <dbReference type="ChEBI" id="CHEBI:57945"/>
        <dbReference type="ChEBI" id="CHEBI:65315"/>
        <dbReference type="ChEBI" id="CHEBI:74443"/>
    </reaction>
    <physiologicalReaction direction="right-to-left" evidence="7">
        <dbReference type="Rhea" id="RHEA:69853"/>
    </physiologicalReaction>
</comment>
<evidence type="ECO:0000256" key="8">
    <source>
        <dbReference type="ARBA" id="ARBA00049447"/>
    </source>
</evidence>
<dbReference type="Proteomes" id="UP000242474">
    <property type="component" value="Unassembled WGS sequence"/>
</dbReference>
<sequence>MTFEDRYRNGFFLAPMVRVGTLPLRLLSLRYGADLVWTNETIDKKIIGSERVVNENTGVVEFIKDGKDTFTTHLDEKHKVIFQLGTADPTLALAAAKVVEQDVAGIDLNCGCPKKFSIQGGMGAALLKKPDQLCAILDMLVKNISKPVTCKIRVFDDEEETLTLVRRIAATGIAALTVHCRTRDMRPRDKAMWHRLNSIVDELAPLPVILNGDVFLYDDVQRARESTGATSVMTARGAAANPSIFRAEGTLPVLDVAVEYVKSAVRLSNCFGNTKYTILQMYPDQKSVQYRGLQRSRCYEQMCTAMGIADFYHSEGSRLISDRADPARAKNLSTKRQHPSISVKATTGSGSSDAQLEDVALDPEESPTKRTRAECGTAA</sequence>
<evidence type="ECO:0000256" key="2">
    <source>
        <dbReference type="ARBA" id="ARBA00022630"/>
    </source>
</evidence>
<dbReference type="GO" id="GO:0005737">
    <property type="term" value="C:cytoplasm"/>
    <property type="evidence" value="ECO:0007669"/>
    <property type="project" value="TreeGrafter"/>
</dbReference>
<keyword evidence="12" id="KW-1185">Reference proteome</keyword>
<keyword evidence="5" id="KW-0819">tRNA processing</keyword>
<dbReference type="GO" id="GO:0006397">
    <property type="term" value="P:mRNA processing"/>
    <property type="evidence" value="ECO:0007669"/>
    <property type="project" value="UniProtKB-KW"/>
</dbReference>
<dbReference type="GO" id="GO:0050660">
    <property type="term" value="F:flavin adenine dinucleotide binding"/>
    <property type="evidence" value="ECO:0007669"/>
    <property type="project" value="InterPro"/>
</dbReference>
<dbReference type="InterPro" id="IPR013785">
    <property type="entry name" value="Aldolase_TIM"/>
</dbReference>
<dbReference type="Gene3D" id="3.20.20.70">
    <property type="entry name" value="Aldolase class I"/>
    <property type="match status" value="1"/>
</dbReference>
<dbReference type="InterPro" id="IPR018517">
    <property type="entry name" value="tRNA_hU_synthase_CS"/>
</dbReference>
<comment type="cofactor">
    <cofactor evidence="1">
        <name>FMN</name>
        <dbReference type="ChEBI" id="CHEBI:58210"/>
    </cofactor>
</comment>
<organism evidence="11 12">
    <name type="scientific">Coemansia reversa (strain ATCC 12441 / NRRL 1564)</name>
    <dbReference type="NCBI Taxonomy" id="763665"/>
    <lineage>
        <taxon>Eukaryota</taxon>
        <taxon>Fungi</taxon>
        <taxon>Fungi incertae sedis</taxon>
        <taxon>Zoopagomycota</taxon>
        <taxon>Kickxellomycotina</taxon>
        <taxon>Kickxellomycetes</taxon>
        <taxon>Kickxellales</taxon>
        <taxon>Kickxellaceae</taxon>
        <taxon>Coemansia</taxon>
    </lineage>
</organism>
<keyword evidence="4" id="KW-0507">mRNA processing</keyword>
<gene>
    <name evidence="11" type="ORF">COEREDRAFT_83094</name>
</gene>
<dbReference type="PANTHER" id="PTHR45936">
    <property type="entry name" value="TRNA-DIHYDROURIDINE(20) SYNTHASE [NAD(P)+]-LIKE"/>
    <property type="match status" value="1"/>
</dbReference>
<feature type="compositionally biased region" description="Acidic residues" evidence="9">
    <location>
        <begin position="355"/>
        <end position="365"/>
    </location>
</feature>
<evidence type="ECO:0000313" key="11">
    <source>
        <dbReference type="EMBL" id="PIA14048.1"/>
    </source>
</evidence>
<protein>
    <submittedName>
        <fullName evidence="11">FMN-linked oxidoreductase</fullName>
    </submittedName>
</protein>
<dbReference type="Pfam" id="PF01207">
    <property type="entry name" value="Dus"/>
    <property type="match status" value="1"/>
</dbReference>
<evidence type="ECO:0000256" key="4">
    <source>
        <dbReference type="ARBA" id="ARBA00022664"/>
    </source>
</evidence>
<feature type="region of interest" description="Disordered" evidence="9">
    <location>
        <begin position="327"/>
        <end position="379"/>
    </location>
</feature>
<dbReference type="CDD" id="cd02801">
    <property type="entry name" value="DUS_like_FMN"/>
    <property type="match status" value="1"/>
</dbReference>
<evidence type="ECO:0000256" key="9">
    <source>
        <dbReference type="SAM" id="MobiDB-lite"/>
    </source>
</evidence>
<dbReference type="PANTHER" id="PTHR45936:SF1">
    <property type="entry name" value="TRNA-DIHYDROURIDINE(20) SYNTHASE [NAD(P)+]-LIKE"/>
    <property type="match status" value="1"/>
</dbReference>
<reference evidence="11 12" key="1">
    <citation type="journal article" date="2015" name="Genome Biol. Evol.">
        <title>Phylogenomic analyses indicate that early fungi evolved digesting cell walls of algal ancestors of land plants.</title>
        <authorList>
            <person name="Chang Y."/>
            <person name="Wang S."/>
            <person name="Sekimoto S."/>
            <person name="Aerts A.L."/>
            <person name="Choi C."/>
            <person name="Clum A."/>
            <person name="LaButti K.M."/>
            <person name="Lindquist E.A."/>
            <person name="Yee Ngan C."/>
            <person name="Ohm R.A."/>
            <person name="Salamov A.A."/>
            <person name="Grigoriev I.V."/>
            <person name="Spatafora J.W."/>
            <person name="Berbee M.L."/>
        </authorList>
    </citation>
    <scope>NUCLEOTIDE SEQUENCE [LARGE SCALE GENOMIC DNA]</scope>
    <source>
        <strain evidence="11 12">NRRL 1564</strain>
    </source>
</reference>
<dbReference type="InterPro" id="IPR035587">
    <property type="entry name" value="DUS-like_FMN-bd"/>
</dbReference>
<dbReference type="InterPro" id="IPR052582">
    <property type="entry name" value="tRNA-DUS-like"/>
</dbReference>
<dbReference type="EMBL" id="KZ303523">
    <property type="protein sequence ID" value="PIA14048.1"/>
    <property type="molecule type" value="Genomic_DNA"/>
</dbReference>
<keyword evidence="6" id="KW-0560">Oxidoreductase</keyword>
<evidence type="ECO:0000313" key="12">
    <source>
        <dbReference type="Proteomes" id="UP000242474"/>
    </source>
</evidence>
<evidence type="ECO:0000256" key="3">
    <source>
        <dbReference type="ARBA" id="ARBA00022643"/>
    </source>
</evidence>
<dbReference type="OrthoDB" id="10262250at2759"/>
<evidence type="ECO:0000256" key="6">
    <source>
        <dbReference type="ARBA" id="ARBA00023002"/>
    </source>
</evidence>
<keyword evidence="2" id="KW-0285">Flavoprotein</keyword>
<dbReference type="STRING" id="763665.A0A2G5B4U8"/>
<evidence type="ECO:0000256" key="7">
    <source>
        <dbReference type="ARBA" id="ARBA00048342"/>
    </source>
</evidence>
<evidence type="ECO:0000256" key="5">
    <source>
        <dbReference type="ARBA" id="ARBA00022694"/>
    </source>
</evidence>